<evidence type="ECO:0000256" key="3">
    <source>
        <dbReference type="ARBA" id="ARBA00022448"/>
    </source>
</evidence>
<gene>
    <name evidence="13" type="ORF">NEZAVI_LOCUS12834</name>
</gene>
<dbReference type="InterPro" id="IPR018108">
    <property type="entry name" value="MCP_transmembrane"/>
</dbReference>
<keyword evidence="4 10" id="KW-0812">Transmembrane</keyword>
<evidence type="ECO:0000256" key="7">
    <source>
        <dbReference type="ARBA" id="ARBA00022989"/>
    </source>
</evidence>
<evidence type="ECO:0000256" key="5">
    <source>
        <dbReference type="ARBA" id="ARBA00022737"/>
    </source>
</evidence>
<feature type="repeat" description="Solcar" evidence="10">
    <location>
        <begin position="1"/>
        <end position="90"/>
    </location>
</feature>
<comment type="subcellular location">
    <subcellularLocation>
        <location evidence="1">Mitochondrion inner membrane</location>
        <topology evidence="1">Multi-pass membrane protein</topology>
    </subcellularLocation>
</comment>
<dbReference type="Proteomes" id="UP001152798">
    <property type="component" value="Chromosome 6"/>
</dbReference>
<sequence length="309" mass="33861">MEFGIGALSAIGACFFTNPLEVVKTRFQLQGELRKRGQYTVHYKNFLHAGYIIAKTEGILALQKGLVPALYHQVLLNGVRLGGYQIAEDKNLYKKKNGEVSLLNTIAIGGVMGVAGAYAGSPLQLMKIRLQAQSAESIAVGTQHKVSGTFSALTEIWKSEGFFGLWRGVTGSVPRLSVGSASQLGTFYVAKEFLATNSYYQVAPGLLNTFLASMMGGVVVAITMGPLDVISTRLYNQGVDSQGKGVLYSGYFDCVSKMWKTEGFRGFYKGIVPCYMRIGPHTVLCFVFWDELKKVHQKFFRSEEPLVTS</sequence>
<evidence type="ECO:0000256" key="1">
    <source>
        <dbReference type="ARBA" id="ARBA00004448"/>
    </source>
</evidence>
<dbReference type="OrthoDB" id="6703404at2759"/>
<dbReference type="AlphaFoldDB" id="A0A9P0MRE1"/>
<evidence type="ECO:0000256" key="9">
    <source>
        <dbReference type="ARBA" id="ARBA00023136"/>
    </source>
</evidence>
<evidence type="ECO:0000256" key="8">
    <source>
        <dbReference type="ARBA" id="ARBA00023128"/>
    </source>
</evidence>
<evidence type="ECO:0008006" key="15">
    <source>
        <dbReference type="Google" id="ProtNLM"/>
    </source>
</evidence>
<evidence type="ECO:0000313" key="13">
    <source>
        <dbReference type="EMBL" id="CAH1404423.1"/>
    </source>
</evidence>
<dbReference type="Pfam" id="PF00153">
    <property type="entry name" value="Mito_carr"/>
    <property type="match status" value="3"/>
</dbReference>
<feature type="repeat" description="Solcar" evidence="10">
    <location>
        <begin position="204"/>
        <end position="295"/>
    </location>
</feature>
<name>A0A9P0MRE1_NEZVI</name>
<evidence type="ECO:0000256" key="4">
    <source>
        <dbReference type="ARBA" id="ARBA00022692"/>
    </source>
</evidence>
<dbReference type="PROSITE" id="PS50920">
    <property type="entry name" value="SOLCAR"/>
    <property type="match status" value="3"/>
</dbReference>
<dbReference type="SUPFAM" id="SSF103506">
    <property type="entry name" value="Mitochondrial carrier"/>
    <property type="match status" value="1"/>
</dbReference>
<evidence type="ECO:0000256" key="6">
    <source>
        <dbReference type="ARBA" id="ARBA00022792"/>
    </source>
</evidence>
<dbReference type="PANTHER" id="PTHR45928">
    <property type="entry name" value="RE38146P"/>
    <property type="match status" value="1"/>
</dbReference>
<dbReference type="InterPro" id="IPR051508">
    <property type="entry name" value="Mito_Carrier_Antiporter"/>
</dbReference>
<evidence type="ECO:0000256" key="2">
    <source>
        <dbReference type="ARBA" id="ARBA00006375"/>
    </source>
</evidence>
<dbReference type="GO" id="GO:0005743">
    <property type="term" value="C:mitochondrial inner membrane"/>
    <property type="evidence" value="ECO:0007669"/>
    <property type="project" value="UniProtKB-SubCell"/>
</dbReference>
<accession>A0A9P0MRE1</accession>
<proteinExistence type="inferred from homology"/>
<protein>
    <recommendedName>
        <fullName evidence="15">Solute carrier family 25 member 35</fullName>
    </recommendedName>
</protein>
<keyword evidence="8" id="KW-0496">Mitochondrion</keyword>
<keyword evidence="5" id="KW-0677">Repeat</keyword>
<keyword evidence="14" id="KW-1185">Reference proteome</keyword>
<feature type="repeat" description="Solcar" evidence="10">
    <location>
        <begin position="100"/>
        <end position="193"/>
    </location>
</feature>
<keyword evidence="3 11" id="KW-0813">Transport</keyword>
<evidence type="ECO:0000256" key="10">
    <source>
        <dbReference type="PROSITE-ProRule" id="PRU00282"/>
    </source>
</evidence>
<keyword evidence="7 12" id="KW-1133">Transmembrane helix</keyword>
<dbReference type="Gene3D" id="1.50.40.10">
    <property type="entry name" value="Mitochondrial carrier domain"/>
    <property type="match status" value="1"/>
</dbReference>
<dbReference type="InterPro" id="IPR023395">
    <property type="entry name" value="MCP_dom_sf"/>
</dbReference>
<evidence type="ECO:0000256" key="11">
    <source>
        <dbReference type="RuleBase" id="RU000488"/>
    </source>
</evidence>
<evidence type="ECO:0000313" key="14">
    <source>
        <dbReference type="Proteomes" id="UP001152798"/>
    </source>
</evidence>
<dbReference type="EMBL" id="OV725082">
    <property type="protein sequence ID" value="CAH1404423.1"/>
    <property type="molecule type" value="Genomic_DNA"/>
</dbReference>
<comment type="similarity">
    <text evidence="2 11">Belongs to the mitochondrial carrier (TC 2.A.29) family.</text>
</comment>
<dbReference type="PANTHER" id="PTHR45928:SF1">
    <property type="entry name" value="RE38146P"/>
    <property type="match status" value="1"/>
</dbReference>
<keyword evidence="9 10" id="KW-0472">Membrane</keyword>
<feature type="transmembrane region" description="Helical" evidence="12">
    <location>
        <begin position="100"/>
        <end position="120"/>
    </location>
</feature>
<organism evidence="13 14">
    <name type="scientific">Nezara viridula</name>
    <name type="common">Southern green stink bug</name>
    <name type="synonym">Cimex viridulus</name>
    <dbReference type="NCBI Taxonomy" id="85310"/>
    <lineage>
        <taxon>Eukaryota</taxon>
        <taxon>Metazoa</taxon>
        <taxon>Ecdysozoa</taxon>
        <taxon>Arthropoda</taxon>
        <taxon>Hexapoda</taxon>
        <taxon>Insecta</taxon>
        <taxon>Pterygota</taxon>
        <taxon>Neoptera</taxon>
        <taxon>Paraneoptera</taxon>
        <taxon>Hemiptera</taxon>
        <taxon>Heteroptera</taxon>
        <taxon>Panheteroptera</taxon>
        <taxon>Pentatomomorpha</taxon>
        <taxon>Pentatomoidea</taxon>
        <taxon>Pentatomidae</taxon>
        <taxon>Pentatominae</taxon>
        <taxon>Nezara</taxon>
    </lineage>
</organism>
<evidence type="ECO:0000256" key="12">
    <source>
        <dbReference type="SAM" id="Phobius"/>
    </source>
</evidence>
<keyword evidence="6" id="KW-0999">Mitochondrion inner membrane</keyword>
<reference evidence="13" key="1">
    <citation type="submission" date="2022-01" db="EMBL/GenBank/DDBJ databases">
        <authorList>
            <person name="King R."/>
        </authorList>
    </citation>
    <scope>NUCLEOTIDE SEQUENCE</scope>
</reference>